<dbReference type="Gene3D" id="3.40.50.11370">
    <property type="match status" value="1"/>
</dbReference>
<dbReference type="Pfam" id="PF17927">
    <property type="entry name" value="Ins134_P3_kin_N"/>
    <property type="match status" value="1"/>
</dbReference>
<keyword evidence="3" id="KW-1185">Reference proteome</keyword>
<proteinExistence type="predicted"/>
<dbReference type="Proteomes" id="UP000011518">
    <property type="component" value="Unassembled WGS sequence"/>
</dbReference>
<evidence type="ECO:0000259" key="1">
    <source>
        <dbReference type="Pfam" id="PF17927"/>
    </source>
</evidence>
<name>L9JZK7_TUPCH</name>
<dbReference type="InterPro" id="IPR041429">
    <property type="entry name" value="ITPK1_N"/>
</dbReference>
<reference evidence="3" key="1">
    <citation type="submission" date="2012-07" db="EMBL/GenBank/DDBJ databases">
        <title>Genome of the Chinese tree shrew, a rising model animal genetically related to primates.</title>
        <authorList>
            <person name="Zhang G."/>
            <person name="Fan Y."/>
            <person name="Yao Y."/>
            <person name="Huang Z."/>
        </authorList>
    </citation>
    <scope>NUCLEOTIDE SEQUENCE [LARGE SCALE GENOMIC DNA]</scope>
</reference>
<gene>
    <name evidence="2" type="ORF">TREES_T100017209</name>
</gene>
<keyword evidence="2" id="KW-0808">Transferase</keyword>
<dbReference type="EMBL" id="KB320925">
    <property type="protein sequence ID" value="ELW55818.1"/>
    <property type="molecule type" value="Genomic_DNA"/>
</dbReference>
<feature type="domain" description="Inositol-tetrakisphosphate 1-kinase N-terminal" evidence="1">
    <location>
        <begin position="9"/>
        <end position="33"/>
    </location>
</feature>
<keyword evidence="2" id="KW-0418">Kinase</keyword>
<dbReference type="AlphaFoldDB" id="L9JZK7"/>
<accession>L9JZK7</accession>
<reference evidence="3" key="2">
    <citation type="journal article" date="2013" name="Nat. Commun.">
        <title>Genome of the Chinese tree shrew.</title>
        <authorList>
            <person name="Fan Y."/>
            <person name="Huang Z.Y."/>
            <person name="Cao C.C."/>
            <person name="Chen C.S."/>
            <person name="Chen Y.X."/>
            <person name="Fan D.D."/>
            <person name="He J."/>
            <person name="Hou H.L."/>
            <person name="Hu L."/>
            <person name="Hu X.T."/>
            <person name="Jiang X.T."/>
            <person name="Lai R."/>
            <person name="Lang Y.S."/>
            <person name="Liang B."/>
            <person name="Liao S.G."/>
            <person name="Mu D."/>
            <person name="Ma Y.Y."/>
            <person name="Niu Y.Y."/>
            <person name="Sun X.Q."/>
            <person name="Xia J.Q."/>
            <person name="Xiao J."/>
            <person name="Xiong Z.Q."/>
            <person name="Xu L."/>
            <person name="Yang L."/>
            <person name="Zhang Y."/>
            <person name="Zhao W."/>
            <person name="Zhao X.D."/>
            <person name="Zheng Y.T."/>
            <person name="Zhou J.M."/>
            <person name="Zhu Y.B."/>
            <person name="Zhang G.J."/>
            <person name="Wang J."/>
            <person name="Yao Y.G."/>
        </authorList>
    </citation>
    <scope>NUCLEOTIDE SEQUENCE [LARGE SCALE GENOMIC DNA]</scope>
</reference>
<evidence type="ECO:0000313" key="3">
    <source>
        <dbReference type="Proteomes" id="UP000011518"/>
    </source>
</evidence>
<sequence length="79" mass="8819">MQTFLKGKRVGYWLSEKKIKKLNFQAFAELCSQTRSGCVPSCPPIGLPLSSPEHPGSSRHLLFVAFPEMSRRGLGEVKK</sequence>
<protein>
    <submittedName>
        <fullName evidence="2">Inositol-tetrakisphosphate 1-kinase</fullName>
    </submittedName>
</protein>
<dbReference type="InParanoid" id="L9JZK7"/>
<evidence type="ECO:0000313" key="2">
    <source>
        <dbReference type="EMBL" id="ELW55818.1"/>
    </source>
</evidence>
<organism evidence="2 3">
    <name type="scientific">Tupaia chinensis</name>
    <name type="common">Chinese tree shrew</name>
    <name type="synonym">Tupaia belangeri chinensis</name>
    <dbReference type="NCBI Taxonomy" id="246437"/>
    <lineage>
        <taxon>Eukaryota</taxon>
        <taxon>Metazoa</taxon>
        <taxon>Chordata</taxon>
        <taxon>Craniata</taxon>
        <taxon>Vertebrata</taxon>
        <taxon>Euteleostomi</taxon>
        <taxon>Mammalia</taxon>
        <taxon>Eutheria</taxon>
        <taxon>Euarchontoglires</taxon>
        <taxon>Scandentia</taxon>
        <taxon>Tupaiidae</taxon>
        <taxon>Tupaia</taxon>
    </lineage>
</organism>
<dbReference type="GO" id="GO:0016301">
    <property type="term" value="F:kinase activity"/>
    <property type="evidence" value="ECO:0007669"/>
    <property type="project" value="UniProtKB-KW"/>
</dbReference>